<keyword evidence="2" id="KW-0255">Endonuclease</keyword>
<dbReference type="PANTHER" id="PTHR12121">
    <property type="entry name" value="CARBON CATABOLITE REPRESSOR PROTEIN 4"/>
    <property type="match status" value="1"/>
</dbReference>
<reference evidence="2 3" key="1">
    <citation type="submission" date="2024-09" db="EMBL/GenBank/DDBJ databases">
        <authorList>
            <person name="Sun Q."/>
            <person name="Mori K."/>
        </authorList>
    </citation>
    <scope>NUCLEOTIDE SEQUENCE [LARGE SCALE GENOMIC DNA]</scope>
    <source>
        <strain evidence="2 3">JCM 12520</strain>
    </source>
</reference>
<evidence type="ECO:0000313" key="3">
    <source>
        <dbReference type="Proteomes" id="UP001589619"/>
    </source>
</evidence>
<proteinExistence type="predicted"/>
<evidence type="ECO:0000313" key="2">
    <source>
        <dbReference type="EMBL" id="MFB9753400.1"/>
    </source>
</evidence>
<gene>
    <name evidence="2" type="ORF">ACFFNY_17685</name>
</gene>
<dbReference type="GO" id="GO:0004519">
    <property type="term" value="F:endonuclease activity"/>
    <property type="evidence" value="ECO:0007669"/>
    <property type="project" value="UniProtKB-KW"/>
</dbReference>
<organism evidence="2 3">
    <name type="scientific">Paenibacillus hodogayensis</name>
    <dbReference type="NCBI Taxonomy" id="279208"/>
    <lineage>
        <taxon>Bacteria</taxon>
        <taxon>Bacillati</taxon>
        <taxon>Bacillota</taxon>
        <taxon>Bacilli</taxon>
        <taxon>Bacillales</taxon>
        <taxon>Paenibacillaceae</taxon>
        <taxon>Paenibacillus</taxon>
    </lineage>
</organism>
<sequence length="264" mass="30117">MEVSIMTFNLRFHTETDEGNCWTYRKDGVADIFARYRPTVAGTQEGLSGMLDDLQQRLPEYAWVGEGRKGGSECEHNAIFYRKDEVQLVDWGQFWLSEQPAGPLEKSWGATHYRISTWAQFRFKADPERQFLHYNTHLDHSSQLAREKGSRLLWERLEAHRSRVRLPVLLTGDMNAEPDNPAIAFLRGQLEADGARSTLTDAYLTLPGEPGLSFHCFRGGEEGRPIDYVFASPDVAWTGVRIIRDRVNGLYPSDHYPVLAQAVL</sequence>
<dbReference type="Proteomes" id="UP001589619">
    <property type="component" value="Unassembled WGS sequence"/>
</dbReference>
<dbReference type="PANTHER" id="PTHR12121:SF36">
    <property type="entry name" value="ENDONUCLEASE_EXONUCLEASE_PHOSPHATASE DOMAIN-CONTAINING PROTEIN"/>
    <property type="match status" value="1"/>
</dbReference>
<dbReference type="Pfam" id="PF03372">
    <property type="entry name" value="Exo_endo_phos"/>
    <property type="match status" value="1"/>
</dbReference>
<dbReference type="CDD" id="cd09083">
    <property type="entry name" value="EEP-1"/>
    <property type="match status" value="1"/>
</dbReference>
<keyword evidence="2" id="KW-0540">Nuclease</keyword>
<feature type="domain" description="Endonuclease/exonuclease/phosphatase" evidence="1">
    <location>
        <begin position="6"/>
        <end position="255"/>
    </location>
</feature>
<keyword evidence="3" id="KW-1185">Reference proteome</keyword>
<keyword evidence="2" id="KW-0378">Hydrolase</keyword>
<comment type="caution">
    <text evidence="2">The sequence shown here is derived from an EMBL/GenBank/DDBJ whole genome shotgun (WGS) entry which is preliminary data.</text>
</comment>
<protein>
    <submittedName>
        <fullName evidence="2">Endonuclease/exonuclease/phosphatase family protein</fullName>
    </submittedName>
</protein>
<dbReference type="InterPro" id="IPR005135">
    <property type="entry name" value="Endo/exonuclease/phosphatase"/>
</dbReference>
<dbReference type="Gene3D" id="3.60.10.10">
    <property type="entry name" value="Endonuclease/exonuclease/phosphatase"/>
    <property type="match status" value="1"/>
</dbReference>
<dbReference type="SUPFAM" id="SSF56219">
    <property type="entry name" value="DNase I-like"/>
    <property type="match status" value="1"/>
</dbReference>
<dbReference type="InterPro" id="IPR050410">
    <property type="entry name" value="CCR4/nocturin_mRNA_transcr"/>
</dbReference>
<evidence type="ECO:0000259" key="1">
    <source>
        <dbReference type="Pfam" id="PF03372"/>
    </source>
</evidence>
<name>A0ABV5VYQ0_9BACL</name>
<accession>A0ABV5VYQ0</accession>
<dbReference type="InterPro" id="IPR036691">
    <property type="entry name" value="Endo/exonu/phosph_ase_sf"/>
</dbReference>
<dbReference type="EMBL" id="JBHMAG010000012">
    <property type="protein sequence ID" value="MFB9753400.1"/>
    <property type="molecule type" value="Genomic_DNA"/>
</dbReference>
<dbReference type="RefSeq" id="WP_344901511.1">
    <property type="nucleotide sequence ID" value="NZ_BAAAYO010000001.1"/>
</dbReference>